<dbReference type="EMBL" id="CM056820">
    <property type="protein sequence ID" value="KAJ8616655.1"/>
    <property type="molecule type" value="Genomic_DNA"/>
</dbReference>
<dbReference type="Proteomes" id="UP001234297">
    <property type="component" value="Chromosome 12"/>
</dbReference>
<evidence type="ECO:0000313" key="2">
    <source>
        <dbReference type="Proteomes" id="UP001234297"/>
    </source>
</evidence>
<reference evidence="1 2" key="1">
    <citation type="journal article" date="2022" name="Hortic Res">
        <title>A haplotype resolved chromosomal level avocado genome allows analysis of novel avocado genes.</title>
        <authorList>
            <person name="Nath O."/>
            <person name="Fletcher S.J."/>
            <person name="Hayward A."/>
            <person name="Shaw L.M."/>
            <person name="Masouleh A.K."/>
            <person name="Furtado A."/>
            <person name="Henry R.J."/>
            <person name="Mitter N."/>
        </authorList>
    </citation>
    <scope>NUCLEOTIDE SEQUENCE [LARGE SCALE GENOMIC DNA]</scope>
    <source>
        <strain evidence="2">cv. Hass</strain>
    </source>
</reference>
<sequence>MAVIGWIKEEGSLVVSKEDRYLDSRVDEGFRLVGMRRATVGKQAFRADKDNVAKARDKLRKRYEGLLAS</sequence>
<gene>
    <name evidence="1" type="ORF">MRB53_036027</name>
</gene>
<name>A0ACC2K6A0_PERAE</name>
<keyword evidence="2" id="KW-1185">Reference proteome</keyword>
<organism evidence="1 2">
    <name type="scientific">Persea americana</name>
    <name type="common">Avocado</name>
    <dbReference type="NCBI Taxonomy" id="3435"/>
    <lineage>
        <taxon>Eukaryota</taxon>
        <taxon>Viridiplantae</taxon>
        <taxon>Streptophyta</taxon>
        <taxon>Embryophyta</taxon>
        <taxon>Tracheophyta</taxon>
        <taxon>Spermatophyta</taxon>
        <taxon>Magnoliopsida</taxon>
        <taxon>Magnoliidae</taxon>
        <taxon>Laurales</taxon>
        <taxon>Lauraceae</taxon>
        <taxon>Persea</taxon>
    </lineage>
</organism>
<protein>
    <submittedName>
        <fullName evidence="1">Uncharacterized protein</fullName>
    </submittedName>
</protein>
<comment type="caution">
    <text evidence="1">The sequence shown here is derived from an EMBL/GenBank/DDBJ whole genome shotgun (WGS) entry which is preliminary data.</text>
</comment>
<proteinExistence type="predicted"/>
<evidence type="ECO:0000313" key="1">
    <source>
        <dbReference type="EMBL" id="KAJ8616655.1"/>
    </source>
</evidence>
<accession>A0ACC2K6A0</accession>